<dbReference type="NCBIfam" id="TIGR03993">
    <property type="entry name" value="hydrog_HybE"/>
    <property type="match status" value="1"/>
</dbReference>
<evidence type="ECO:0000256" key="1">
    <source>
        <dbReference type="ARBA" id="ARBA00006532"/>
    </source>
</evidence>
<accession>A0AAW6Q9S1</accession>
<dbReference type="InterPro" id="IPR038530">
    <property type="entry name" value="NiFe-hyd_HybE_sf"/>
</dbReference>
<evidence type="ECO:0000313" key="3">
    <source>
        <dbReference type="Proteomes" id="UP001214976"/>
    </source>
</evidence>
<dbReference type="AlphaFoldDB" id="A0AAW6Q9S1"/>
<dbReference type="EMBL" id="JARQTW010000001">
    <property type="protein sequence ID" value="MDG2948994.1"/>
    <property type="molecule type" value="Genomic_DNA"/>
</dbReference>
<comment type="caution">
    <text evidence="2">The sequence shown here is derived from an EMBL/GenBank/DDBJ whole genome shotgun (WGS) entry which is preliminary data.</text>
</comment>
<proteinExistence type="inferred from homology"/>
<name>A0AAW6Q9S1_9PAST</name>
<dbReference type="Proteomes" id="UP001214976">
    <property type="component" value="Unassembled WGS sequence"/>
</dbReference>
<dbReference type="InterPro" id="IPR023994">
    <property type="entry name" value="NiFe-hyd_HybE"/>
</dbReference>
<organism evidence="2 3">
    <name type="scientific">Exercitatus varius</name>
    <dbReference type="NCBI Taxonomy" id="67857"/>
    <lineage>
        <taxon>Bacteria</taxon>
        <taxon>Pseudomonadati</taxon>
        <taxon>Pseudomonadota</taxon>
        <taxon>Gammaproteobacteria</taxon>
        <taxon>Pasteurellales</taxon>
        <taxon>Pasteurellaceae</taxon>
        <taxon>Exercitatus</taxon>
    </lineage>
</organism>
<protein>
    <submittedName>
        <fullName evidence="2">Hydrogenase-2 assembly chaperone</fullName>
    </submittedName>
</protein>
<gene>
    <name evidence="2" type="primary">hybE</name>
    <name evidence="2" type="ORF">P7M15_00415</name>
</gene>
<comment type="similarity">
    <text evidence="1">Belongs to the HupJ family.</text>
</comment>
<dbReference type="Pfam" id="PF11939">
    <property type="entry name" value="NiFe-hyd_HybE"/>
    <property type="match status" value="1"/>
</dbReference>
<dbReference type="Gene3D" id="3.30.1460.40">
    <property type="entry name" value="[NiFe]-hydrogenase assembly chaperone, HybE"/>
    <property type="match status" value="1"/>
</dbReference>
<dbReference type="GeneID" id="93225975"/>
<dbReference type="RefSeq" id="WP_317476346.1">
    <property type="nucleotide sequence ID" value="NZ_JARQTO010000001.1"/>
</dbReference>
<evidence type="ECO:0000313" key="2">
    <source>
        <dbReference type="EMBL" id="MDG2948994.1"/>
    </source>
</evidence>
<dbReference type="NCBIfam" id="NF007776">
    <property type="entry name" value="PRK10465.1"/>
    <property type="match status" value="1"/>
</dbReference>
<sequence>MYQHEKTSQNLTALSGATGFRENPVALFQREMERARPNMNSLPFFREEIPCYCPPFVLLDNQWIGTALTPWMLSLVILPGPNQEWESRSVGDKLGVALPYKTLMFTVSQLQQIPYYLSHSLASPLDRNLTAQQAVQLADDCLKMALSFPLNRTPPDLNRRNILRAMIK</sequence>
<reference evidence="2" key="1">
    <citation type="submission" date="2023-03" db="EMBL/GenBank/DDBJ databases">
        <title>Classification of Bisgaard taxon 6 and taxon 10 as Exercitatus varius gen. nov., spec. nov.</title>
        <authorList>
            <person name="Christensen H."/>
        </authorList>
    </citation>
    <scope>NUCLEOTIDE SEQUENCE</scope>
    <source>
        <strain evidence="2">86116</strain>
    </source>
</reference>